<organism evidence="2">
    <name type="scientific">Guillardia theta (strain CCMP2712)</name>
    <name type="common">Cryptophyte</name>
    <dbReference type="NCBI Taxonomy" id="905079"/>
    <lineage>
        <taxon>Eukaryota</taxon>
        <taxon>Cryptophyceae</taxon>
        <taxon>Pyrenomonadales</taxon>
        <taxon>Geminigeraceae</taxon>
        <taxon>Guillardia</taxon>
    </lineage>
</organism>
<reference evidence="3" key="3">
    <citation type="submission" date="2016-03" db="UniProtKB">
        <authorList>
            <consortium name="EnsemblProtists"/>
        </authorList>
    </citation>
    <scope>IDENTIFICATION</scope>
</reference>
<feature type="compositionally biased region" description="Polar residues" evidence="1">
    <location>
        <begin position="1"/>
        <end position="10"/>
    </location>
</feature>
<dbReference type="KEGG" id="gtt:GUITHDRAFT_112813"/>
<dbReference type="Proteomes" id="UP000011087">
    <property type="component" value="Unassembled WGS sequence"/>
</dbReference>
<accession>L1IZ20</accession>
<dbReference type="AlphaFoldDB" id="L1IZ20"/>
<dbReference type="GeneID" id="17297734"/>
<dbReference type="EnsemblProtists" id="EKX41080">
    <property type="protein sequence ID" value="EKX41080"/>
    <property type="gene ID" value="GUITHDRAFT_112813"/>
</dbReference>
<reference evidence="4" key="2">
    <citation type="submission" date="2012-11" db="EMBL/GenBank/DDBJ databases">
        <authorList>
            <person name="Kuo A."/>
            <person name="Curtis B.A."/>
            <person name="Tanifuji G."/>
            <person name="Burki F."/>
            <person name="Gruber A."/>
            <person name="Irimia M."/>
            <person name="Maruyama S."/>
            <person name="Arias M.C."/>
            <person name="Ball S.G."/>
            <person name="Gile G.H."/>
            <person name="Hirakawa Y."/>
            <person name="Hopkins J.F."/>
            <person name="Rensing S.A."/>
            <person name="Schmutz J."/>
            <person name="Symeonidi A."/>
            <person name="Elias M."/>
            <person name="Eveleigh R.J."/>
            <person name="Herman E.K."/>
            <person name="Klute M.J."/>
            <person name="Nakayama T."/>
            <person name="Obornik M."/>
            <person name="Reyes-Prieto A."/>
            <person name="Armbrust E.V."/>
            <person name="Aves S.J."/>
            <person name="Beiko R.G."/>
            <person name="Coutinho P."/>
            <person name="Dacks J.B."/>
            <person name="Durnford D.G."/>
            <person name="Fast N.M."/>
            <person name="Green B.R."/>
            <person name="Grisdale C."/>
            <person name="Hempe F."/>
            <person name="Henrissat B."/>
            <person name="Hoppner M.P."/>
            <person name="Ishida K.-I."/>
            <person name="Kim E."/>
            <person name="Koreny L."/>
            <person name="Kroth P.G."/>
            <person name="Liu Y."/>
            <person name="Malik S.-B."/>
            <person name="Maier U.G."/>
            <person name="McRose D."/>
            <person name="Mock T."/>
            <person name="Neilson J.A."/>
            <person name="Onodera N.T."/>
            <person name="Poole A.M."/>
            <person name="Pritham E.J."/>
            <person name="Richards T.A."/>
            <person name="Rocap G."/>
            <person name="Roy S.W."/>
            <person name="Sarai C."/>
            <person name="Schaack S."/>
            <person name="Shirato S."/>
            <person name="Slamovits C.H."/>
            <person name="Spencer D.F."/>
            <person name="Suzuki S."/>
            <person name="Worden A.Z."/>
            <person name="Zauner S."/>
            <person name="Barry K."/>
            <person name="Bell C."/>
            <person name="Bharti A.K."/>
            <person name="Crow J.A."/>
            <person name="Grimwood J."/>
            <person name="Kramer R."/>
            <person name="Lindquist E."/>
            <person name="Lucas S."/>
            <person name="Salamov A."/>
            <person name="McFadden G.I."/>
            <person name="Lane C.E."/>
            <person name="Keeling P.J."/>
            <person name="Gray M.W."/>
            <person name="Grigoriev I.V."/>
            <person name="Archibald J.M."/>
        </authorList>
    </citation>
    <scope>NUCLEOTIDE SEQUENCE</scope>
    <source>
        <strain evidence="4">CCMP2712</strain>
    </source>
</reference>
<evidence type="ECO:0000313" key="4">
    <source>
        <dbReference type="Proteomes" id="UP000011087"/>
    </source>
</evidence>
<feature type="region of interest" description="Disordered" evidence="1">
    <location>
        <begin position="70"/>
        <end position="98"/>
    </location>
</feature>
<feature type="region of interest" description="Disordered" evidence="1">
    <location>
        <begin position="1"/>
        <end position="55"/>
    </location>
</feature>
<dbReference type="PaxDb" id="55529-EKX41080"/>
<feature type="compositionally biased region" description="Basic residues" evidence="1">
    <location>
        <begin position="80"/>
        <end position="98"/>
    </location>
</feature>
<protein>
    <submittedName>
        <fullName evidence="2 3">Uncharacterized protein</fullName>
    </submittedName>
</protein>
<reference evidence="2 4" key="1">
    <citation type="journal article" date="2012" name="Nature">
        <title>Algal genomes reveal evolutionary mosaicism and the fate of nucleomorphs.</title>
        <authorList>
            <consortium name="DOE Joint Genome Institute"/>
            <person name="Curtis B.A."/>
            <person name="Tanifuji G."/>
            <person name="Burki F."/>
            <person name="Gruber A."/>
            <person name="Irimia M."/>
            <person name="Maruyama S."/>
            <person name="Arias M.C."/>
            <person name="Ball S.G."/>
            <person name="Gile G.H."/>
            <person name="Hirakawa Y."/>
            <person name="Hopkins J.F."/>
            <person name="Kuo A."/>
            <person name="Rensing S.A."/>
            <person name="Schmutz J."/>
            <person name="Symeonidi A."/>
            <person name="Elias M."/>
            <person name="Eveleigh R.J."/>
            <person name="Herman E.K."/>
            <person name="Klute M.J."/>
            <person name="Nakayama T."/>
            <person name="Obornik M."/>
            <person name="Reyes-Prieto A."/>
            <person name="Armbrust E.V."/>
            <person name="Aves S.J."/>
            <person name="Beiko R.G."/>
            <person name="Coutinho P."/>
            <person name="Dacks J.B."/>
            <person name="Durnford D.G."/>
            <person name="Fast N.M."/>
            <person name="Green B.R."/>
            <person name="Grisdale C.J."/>
            <person name="Hempel F."/>
            <person name="Henrissat B."/>
            <person name="Hoppner M.P."/>
            <person name="Ishida K."/>
            <person name="Kim E."/>
            <person name="Koreny L."/>
            <person name="Kroth P.G."/>
            <person name="Liu Y."/>
            <person name="Malik S.B."/>
            <person name="Maier U.G."/>
            <person name="McRose D."/>
            <person name="Mock T."/>
            <person name="Neilson J.A."/>
            <person name="Onodera N.T."/>
            <person name="Poole A.M."/>
            <person name="Pritham E.J."/>
            <person name="Richards T.A."/>
            <person name="Rocap G."/>
            <person name="Roy S.W."/>
            <person name="Sarai C."/>
            <person name="Schaack S."/>
            <person name="Shirato S."/>
            <person name="Slamovits C.H."/>
            <person name="Spencer D.F."/>
            <person name="Suzuki S."/>
            <person name="Worden A.Z."/>
            <person name="Zauner S."/>
            <person name="Barry K."/>
            <person name="Bell C."/>
            <person name="Bharti A.K."/>
            <person name="Crow J.A."/>
            <person name="Grimwood J."/>
            <person name="Kramer R."/>
            <person name="Lindquist E."/>
            <person name="Lucas S."/>
            <person name="Salamov A."/>
            <person name="McFadden G.I."/>
            <person name="Lane C.E."/>
            <person name="Keeling P.J."/>
            <person name="Gray M.W."/>
            <person name="Grigoriev I.V."/>
            <person name="Archibald J.M."/>
        </authorList>
    </citation>
    <scope>NUCLEOTIDE SEQUENCE</scope>
    <source>
        <strain evidence="2 4">CCMP2712</strain>
    </source>
</reference>
<sequence>MQGGSLTNHPTVMKDDIAPQQDAQSLIKHIKSDRGSQSSKTSQFAPEKSEGQVVDGKAARLKFSARFAPSKQSLLDPSHAHRPQRAQQQRHHNERNKRRGSRLLNVLFDVRLEHRETLRNLLPIQKEEERERILKQLKDLHYDLKFYVNELALWNGDKYDTWSTFRRSQVCNDIEQVQQSFLDFVEEYSPSLQQILDPLTPRDRLHGLLLTNKGFEIRNTLMKYTRITNPDYQATAALANRIPKSETGRKRFVGKVEELQECLKKAVSNLNEACGINENGSRRSLLKVLFRSVSNSKLEESEETSKTYRSADA</sequence>
<evidence type="ECO:0000313" key="2">
    <source>
        <dbReference type="EMBL" id="EKX41080.1"/>
    </source>
</evidence>
<dbReference type="HOGENOM" id="CLU_889815_0_0_1"/>
<dbReference type="EMBL" id="JH993026">
    <property type="protein sequence ID" value="EKX41080.1"/>
    <property type="molecule type" value="Genomic_DNA"/>
</dbReference>
<evidence type="ECO:0000256" key="1">
    <source>
        <dbReference type="SAM" id="MobiDB-lite"/>
    </source>
</evidence>
<name>L1IZ20_GUITC</name>
<dbReference type="RefSeq" id="XP_005828060.1">
    <property type="nucleotide sequence ID" value="XM_005828003.1"/>
</dbReference>
<evidence type="ECO:0000313" key="3">
    <source>
        <dbReference type="EnsemblProtists" id="EKX41080"/>
    </source>
</evidence>
<keyword evidence="4" id="KW-1185">Reference proteome</keyword>
<proteinExistence type="predicted"/>
<feature type="compositionally biased region" description="Polar residues" evidence="1">
    <location>
        <begin position="35"/>
        <end position="44"/>
    </location>
</feature>
<gene>
    <name evidence="2" type="ORF">GUITHDRAFT_112813</name>
</gene>